<dbReference type="EMBL" id="BQNB010009218">
    <property type="protein sequence ID" value="GJS60390.1"/>
    <property type="molecule type" value="Genomic_DNA"/>
</dbReference>
<protein>
    <submittedName>
        <fullName evidence="2">Uncharacterized protein</fullName>
    </submittedName>
</protein>
<evidence type="ECO:0000313" key="3">
    <source>
        <dbReference type="Proteomes" id="UP001151760"/>
    </source>
</evidence>
<name>A0ABQ4X5A6_9ASTR</name>
<proteinExistence type="predicted"/>
<comment type="caution">
    <text evidence="2">The sequence shown here is derived from an EMBL/GenBank/DDBJ whole genome shotgun (WGS) entry which is preliminary data.</text>
</comment>
<evidence type="ECO:0000313" key="2">
    <source>
        <dbReference type="EMBL" id="GJS60390.1"/>
    </source>
</evidence>
<reference evidence="2" key="2">
    <citation type="submission" date="2022-01" db="EMBL/GenBank/DDBJ databases">
        <authorList>
            <person name="Yamashiro T."/>
            <person name="Shiraishi A."/>
            <person name="Satake H."/>
            <person name="Nakayama K."/>
        </authorList>
    </citation>
    <scope>NUCLEOTIDE SEQUENCE</scope>
</reference>
<dbReference type="Proteomes" id="UP001151760">
    <property type="component" value="Unassembled WGS sequence"/>
</dbReference>
<accession>A0ABQ4X5A6</accession>
<gene>
    <name evidence="2" type="ORF">Tco_0655174</name>
</gene>
<feature type="region of interest" description="Disordered" evidence="1">
    <location>
        <begin position="28"/>
        <end position="52"/>
    </location>
</feature>
<sequence>MMERMTSIELIKEIMDHDVNDAVGKEFDADSENSEIDHEFGFDNPSQDEQDVSNDVDFDDVIFDDVSFDNVNFDIVNFDVEMDDLDFEHEMKELLYDEDVDQGIDVQWQDDPYHNVDEPKEISEMFADLDEALDELDHVVAEEMVADETVDGDDVEQVVSDDVIPHEVYVVMAAQEMMEDHTIAIKRGRVVYDKEDKDNVE</sequence>
<organism evidence="2 3">
    <name type="scientific">Tanacetum coccineum</name>
    <dbReference type="NCBI Taxonomy" id="301880"/>
    <lineage>
        <taxon>Eukaryota</taxon>
        <taxon>Viridiplantae</taxon>
        <taxon>Streptophyta</taxon>
        <taxon>Embryophyta</taxon>
        <taxon>Tracheophyta</taxon>
        <taxon>Spermatophyta</taxon>
        <taxon>Magnoliopsida</taxon>
        <taxon>eudicotyledons</taxon>
        <taxon>Gunneridae</taxon>
        <taxon>Pentapetalae</taxon>
        <taxon>asterids</taxon>
        <taxon>campanulids</taxon>
        <taxon>Asterales</taxon>
        <taxon>Asteraceae</taxon>
        <taxon>Asteroideae</taxon>
        <taxon>Anthemideae</taxon>
        <taxon>Anthemidinae</taxon>
        <taxon>Tanacetum</taxon>
    </lineage>
</organism>
<reference evidence="2" key="1">
    <citation type="journal article" date="2022" name="Int. J. Mol. Sci.">
        <title>Draft Genome of Tanacetum Coccineum: Genomic Comparison of Closely Related Tanacetum-Family Plants.</title>
        <authorList>
            <person name="Yamashiro T."/>
            <person name="Shiraishi A."/>
            <person name="Nakayama K."/>
            <person name="Satake H."/>
        </authorList>
    </citation>
    <scope>NUCLEOTIDE SEQUENCE</scope>
</reference>
<evidence type="ECO:0000256" key="1">
    <source>
        <dbReference type="SAM" id="MobiDB-lite"/>
    </source>
</evidence>
<keyword evidence="3" id="KW-1185">Reference proteome</keyword>